<organism evidence="2 3">
    <name type="scientific">Nocardioides guangzhouensis</name>
    <dbReference type="NCBI Taxonomy" id="2497878"/>
    <lineage>
        <taxon>Bacteria</taxon>
        <taxon>Bacillati</taxon>
        <taxon>Actinomycetota</taxon>
        <taxon>Actinomycetes</taxon>
        <taxon>Propionibacteriales</taxon>
        <taxon>Nocardioidaceae</taxon>
        <taxon>Nocardioides</taxon>
    </lineage>
</organism>
<dbReference type="OrthoDB" id="3787716at2"/>
<comment type="caution">
    <text evidence="2">The sequence shown here is derived from an EMBL/GenBank/DDBJ whole genome shotgun (WGS) entry which is preliminary data.</text>
</comment>
<dbReference type="EMBL" id="SDKM01000041">
    <property type="protein sequence ID" value="RYP82839.1"/>
    <property type="molecule type" value="Genomic_DNA"/>
</dbReference>
<dbReference type="RefSeq" id="WP_134720288.1">
    <property type="nucleotide sequence ID" value="NZ_SDKM01000041.1"/>
</dbReference>
<feature type="transmembrane region" description="Helical" evidence="1">
    <location>
        <begin position="73"/>
        <end position="97"/>
    </location>
</feature>
<feature type="transmembrane region" description="Helical" evidence="1">
    <location>
        <begin position="21"/>
        <end position="39"/>
    </location>
</feature>
<name>A0A4V1XYD2_9ACTN</name>
<dbReference type="AlphaFoldDB" id="A0A4V1XYD2"/>
<keyword evidence="3" id="KW-1185">Reference proteome</keyword>
<accession>A0A4V1XYD2</accession>
<keyword evidence="1" id="KW-1133">Transmembrane helix</keyword>
<feature type="transmembrane region" description="Helical" evidence="1">
    <location>
        <begin position="45"/>
        <end position="66"/>
    </location>
</feature>
<protein>
    <submittedName>
        <fullName evidence="2">Uncharacterized protein</fullName>
    </submittedName>
</protein>
<sequence>MAAPGRSDGVRPPSSRAVSPWPFVGMVLMACAFFLYAASGLVAPVWGVVVLMLIWLALFVLCCAWWTPHPRRLPFVAVGAMVLWFAAVTAGGAWLGWTA</sequence>
<gene>
    <name evidence="2" type="ORF">EKO23_20755</name>
</gene>
<evidence type="ECO:0000313" key="3">
    <source>
        <dbReference type="Proteomes" id="UP000295198"/>
    </source>
</evidence>
<evidence type="ECO:0000313" key="2">
    <source>
        <dbReference type="EMBL" id="RYP82839.1"/>
    </source>
</evidence>
<keyword evidence="1" id="KW-0812">Transmembrane</keyword>
<dbReference type="Proteomes" id="UP000295198">
    <property type="component" value="Unassembled WGS sequence"/>
</dbReference>
<keyword evidence="1" id="KW-0472">Membrane</keyword>
<reference evidence="2 3" key="1">
    <citation type="submission" date="2019-01" db="EMBL/GenBank/DDBJ databases">
        <title>Nocardioides guangzhouensis sp. nov., an actinobacterium isolated from soil.</title>
        <authorList>
            <person name="Fu Y."/>
            <person name="Cai Y."/>
            <person name="Lin Z."/>
            <person name="Chen P."/>
        </authorList>
    </citation>
    <scope>NUCLEOTIDE SEQUENCE [LARGE SCALE GENOMIC DNA]</scope>
    <source>
        <strain evidence="2 3">130</strain>
    </source>
</reference>
<proteinExistence type="predicted"/>
<evidence type="ECO:0000256" key="1">
    <source>
        <dbReference type="SAM" id="Phobius"/>
    </source>
</evidence>
<dbReference type="PROSITE" id="PS51257">
    <property type="entry name" value="PROKAR_LIPOPROTEIN"/>
    <property type="match status" value="1"/>
</dbReference>